<accession>A0A7G9Z543</accession>
<keyword evidence="2" id="KW-1133">Transmembrane helix</keyword>
<reference evidence="4" key="1">
    <citation type="submission" date="2020-06" db="EMBL/GenBank/DDBJ databases">
        <title>Unique genomic features of the anaerobic methanotrophic archaea.</title>
        <authorList>
            <person name="Chadwick G.L."/>
            <person name="Skennerton C.T."/>
            <person name="Laso-Perez R."/>
            <person name="Leu A.O."/>
            <person name="Speth D.R."/>
            <person name="Yu H."/>
            <person name="Morgan-Lang C."/>
            <person name="Hatzenpichler R."/>
            <person name="Goudeau D."/>
            <person name="Malmstrom R."/>
            <person name="Brazelton W.J."/>
            <person name="Woyke T."/>
            <person name="Hallam S.J."/>
            <person name="Tyson G.W."/>
            <person name="Wegener G."/>
            <person name="Boetius A."/>
            <person name="Orphan V."/>
        </authorList>
    </citation>
    <scope>NUCLEOTIDE SEQUENCE</scope>
</reference>
<dbReference type="EMBL" id="MT631613">
    <property type="protein sequence ID" value="QNO55377.1"/>
    <property type="molecule type" value="Genomic_DNA"/>
</dbReference>
<evidence type="ECO:0000256" key="2">
    <source>
        <dbReference type="SAM" id="Phobius"/>
    </source>
</evidence>
<feature type="domain" description="DUF4350" evidence="3">
    <location>
        <begin position="34"/>
        <end position="223"/>
    </location>
</feature>
<sequence length="373" mass="42347">MRYVYLFLVFAGIFLLIVPIAVPVIKTSADFSMFNTDWDGCSEFATVLADRGKLVPLLYPYNSFDLKEENILIVVGPDISFSSLEIEAVRRFLNNGGTFFLADDFGTANSLISGLGLNGSFYDKPLGDIFYDKSADFPVVARIEDPELSYGVEKLVLNIPSVITGLEGEVFSSKVSVIGENRKSYPIMAETRYGAGRVILLSDPDILINDMMTENRDFIVNLVTYLGSDSFYFDDAHHPDFNPYAIATIYIQRELDPGKAFMVFAFVAALLVFIETGLLRLLSRSIGRFLVFRIYYPFLYILCRHIPRLSGVIQNTLMPARREEDMFEDLPEGVDIKILKRIIKEIRTGSKYDAGHEQRKGKRIYRKTKSRNW</sequence>
<name>A0A7G9Z543_9EURY</name>
<dbReference type="AlphaFoldDB" id="A0A7G9Z543"/>
<dbReference type="InterPro" id="IPR025646">
    <property type="entry name" value="DUF4350"/>
</dbReference>
<dbReference type="Pfam" id="PF14258">
    <property type="entry name" value="DUF4350"/>
    <property type="match status" value="1"/>
</dbReference>
<evidence type="ECO:0000259" key="3">
    <source>
        <dbReference type="Pfam" id="PF14258"/>
    </source>
</evidence>
<protein>
    <recommendedName>
        <fullName evidence="3">DUF4350 domain-containing protein</fullName>
    </recommendedName>
</protein>
<evidence type="ECO:0000313" key="4">
    <source>
        <dbReference type="EMBL" id="QNO55377.1"/>
    </source>
</evidence>
<evidence type="ECO:0000256" key="1">
    <source>
        <dbReference type="SAM" id="MobiDB-lite"/>
    </source>
</evidence>
<organism evidence="4">
    <name type="scientific">Candidatus Methanophaga sp. ANME-1 ERB7</name>
    <dbReference type="NCBI Taxonomy" id="2759913"/>
    <lineage>
        <taxon>Archaea</taxon>
        <taxon>Methanobacteriati</taxon>
        <taxon>Methanobacteriota</taxon>
        <taxon>Stenosarchaea group</taxon>
        <taxon>Methanomicrobia</taxon>
        <taxon>Candidatus Methanophagales</taxon>
        <taxon>Candidatus Methanophagaceae</taxon>
        <taxon>Candidatus Methanophaga</taxon>
    </lineage>
</organism>
<gene>
    <name evidence="4" type="ORF">BNGNOALE_00003</name>
</gene>
<keyword evidence="2" id="KW-0472">Membrane</keyword>
<proteinExistence type="predicted"/>
<feature type="transmembrane region" description="Helical" evidence="2">
    <location>
        <begin position="260"/>
        <end position="279"/>
    </location>
</feature>
<dbReference type="InterPro" id="IPR029062">
    <property type="entry name" value="Class_I_gatase-like"/>
</dbReference>
<feature type="transmembrane region" description="Helical" evidence="2">
    <location>
        <begin position="6"/>
        <end position="25"/>
    </location>
</feature>
<feature type="region of interest" description="Disordered" evidence="1">
    <location>
        <begin position="353"/>
        <end position="373"/>
    </location>
</feature>
<dbReference type="SUPFAM" id="SSF52317">
    <property type="entry name" value="Class I glutamine amidotransferase-like"/>
    <property type="match status" value="1"/>
</dbReference>
<feature type="compositionally biased region" description="Basic residues" evidence="1">
    <location>
        <begin position="359"/>
        <end position="373"/>
    </location>
</feature>
<keyword evidence="2" id="KW-0812">Transmembrane</keyword>